<dbReference type="GO" id="GO:0031071">
    <property type="term" value="F:cysteine desulfurase activity"/>
    <property type="evidence" value="ECO:0007669"/>
    <property type="project" value="UniProtKB-EC"/>
</dbReference>
<keyword evidence="6" id="KW-0808">Transferase</keyword>
<dbReference type="RefSeq" id="WP_111000294.1">
    <property type="nucleotide sequence ID" value="NZ_QKTW01000022.1"/>
</dbReference>
<comment type="caution">
    <text evidence="10">The sequence shown here is derived from an EMBL/GenBank/DDBJ whole genome shotgun (WGS) entry which is preliminary data.</text>
</comment>
<dbReference type="InterPro" id="IPR010970">
    <property type="entry name" value="Cys_dSase_SufS"/>
</dbReference>
<evidence type="ECO:0000256" key="1">
    <source>
        <dbReference type="ARBA" id="ARBA00001933"/>
    </source>
</evidence>
<dbReference type="InterPro" id="IPR015422">
    <property type="entry name" value="PyrdxlP-dep_Trfase_small"/>
</dbReference>
<dbReference type="InterPro" id="IPR015421">
    <property type="entry name" value="PyrdxlP-dep_Trfase_major"/>
</dbReference>
<dbReference type="InterPro" id="IPR015424">
    <property type="entry name" value="PyrdxlP-dep_Trfase"/>
</dbReference>
<evidence type="ECO:0000256" key="2">
    <source>
        <dbReference type="ARBA" id="ARBA00002824"/>
    </source>
</evidence>
<dbReference type="PIRSF" id="PIRSF005572">
    <property type="entry name" value="NifS"/>
    <property type="match status" value="1"/>
</dbReference>
<dbReference type="PANTHER" id="PTHR43586">
    <property type="entry name" value="CYSTEINE DESULFURASE"/>
    <property type="match status" value="1"/>
</dbReference>
<dbReference type="OrthoDB" id="9804366at2"/>
<dbReference type="NCBIfam" id="TIGR01979">
    <property type="entry name" value="sufS"/>
    <property type="match status" value="1"/>
</dbReference>
<evidence type="ECO:0000256" key="8">
    <source>
        <dbReference type="ARBA" id="ARBA00050776"/>
    </source>
</evidence>
<proteinExistence type="inferred from homology"/>
<comment type="cofactor">
    <cofactor evidence="1">
        <name>pyridoxal 5'-phosphate</name>
        <dbReference type="ChEBI" id="CHEBI:597326"/>
    </cofactor>
</comment>
<dbReference type="Proteomes" id="UP000248745">
    <property type="component" value="Unassembled WGS sequence"/>
</dbReference>
<dbReference type="GO" id="GO:0006534">
    <property type="term" value="P:cysteine metabolic process"/>
    <property type="evidence" value="ECO:0007669"/>
    <property type="project" value="InterPro"/>
</dbReference>
<organism evidence="10 11">
    <name type="scientific">Taibaiella soli</name>
    <dbReference type="NCBI Taxonomy" id="1649169"/>
    <lineage>
        <taxon>Bacteria</taxon>
        <taxon>Pseudomonadati</taxon>
        <taxon>Bacteroidota</taxon>
        <taxon>Chitinophagia</taxon>
        <taxon>Chitinophagales</taxon>
        <taxon>Chitinophagaceae</taxon>
        <taxon>Taibaiella</taxon>
    </lineage>
</organism>
<sequence length="416" mass="46129">MTSNHTIPVAGTLDILRARIDFPLLQELVYGKPLVYLDNAATTQKPLQVIEALEHYYKTYNSNVHRGVHFLSQIATEAYEIARRKIAKFINAAHEYEVIFTKGTTNGINLVASSFGRHFLKEGDEVLISAMEHHSNIVPWQMICEEKGAQLKVIPIDQDGVLKMELLDELLTDKVKIVAVTYVSNTLGTVNPIREIIQKAHAKSIPVLIDGAQAIQHMPVDMQELDADFFVCSGHKMYGPTGIGFLYGKEKWLNAMPPFEGGGDMIKTVTFEKTVYNELPFKFEAGTPDISGAIGLGAAVDYINQTGIRNIETAEHELMQYALDKLSGIEGLRFVGNAKERAGGISFLVGDIHPYDLGELLDKQSIAVRTGHHCTQPLMDFFGIPGTVRASFAFYNTKEEIDALVKGIEFAKRMLA</sequence>
<dbReference type="InterPro" id="IPR000192">
    <property type="entry name" value="Aminotrans_V_dom"/>
</dbReference>
<gene>
    <name evidence="10" type="ORF">DN068_17310</name>
</gene>
<comment type="function">
    <text evidence="2">Catalyzes the removal of elemental sulfur and selenium atoms from L-cysteine, L-cystine, L-selenocysteine, and L-selenocystine to produce L-alanine.</text>
</comment>
<keyword evidence="11" id="KW-1185">Reference proteome</keyword>
<name>A0A2W2BVS1_9BACT</name>
<comment type="similarity">
    <text evidence="3">Belongs to the class-V pyridoxal-phosphate-dependent aminotransferase family. Csd subfamily.</text>
</comment>
<accession>A0A2W2BVS1</accession>
<evidence type="ECO:0000256" key="5">
    <source>
        <dbReference type="ARBA" id="ARBA00021850"/>
    </source>
</evidence>
<dbReference type="SUPFAM" id="SSF53383">
    <property type="entry name" value="PLP-dependent transferases"/>
    <property type="match status" value="1"/>
</dbReference>
<evidence type="ECO:0000313" key="11">
    <source>
        <dbReference type="Proteomes" id="UP000248745"/>
    </source>
</evidence>
<evidence type="ECO:0000259" key="9">
    <source>
        <dbReference type="Pfam" id="PF00266"/>
    </source>
</evidence>
<evidence type="ECO:0000256" key="3">
    <source>
        <dbReference type="ARBA" id="ARBA00010447"/>
    </source>
</evidence>
<feature type="domain" description="Aminotransferase class V" evidence="9">
    <location>
        <begin position="35"/>
        <end position="404"/>
    </location>
</feature>
<comment type="catalytic activity">
    <reaction evidence="8">
        <text>(sulfur carrier)-H + L-cysteine = (sulfur carrier)-SH + L-alanine</text>
        <dbReference type="Rhea" id="RHEA:43892"/>
        <dbReference type="Rhea" id="RHEA-COMP:14737"/>
        <dbReference type="Rhea" id="RHEA-COMP:14739"/>
        <dbReference type="ChEBI" id="CHEBI:29917"/>
        <dbReference type="ChEBI" id="CHEBI:35235"/>
        <dbReference type="ChEBI" id="CHEBI:57972"/>
        <dbReference type="ChEBI" id="CHEBI:64428"/>
        <dbReference type="EC" id="2.8.1.7"/>
    </reaction>
</comment>
<reference evidence="10 11" key="1">
    <citation type="submission" date="2018-06" db="EMBL/GenBank/DDBJ databases">
        <title>Mucibacter soli gen. nov., sp. nov., a new member of the family Chitinophagaceae producing mucin.</title>
        <authorList>
            <person name="Kim M.-K."/>
            <person name="Park S."/>
            <person name="Kim T.-S."/>
            <person name="Joung Y."/>
            <person name="Han J.-H."/>
            <person name="Kim S.B."/>
        </authorList>
    </citation>
    <scope>NUCLEOTIDE SEQUENCE [LARGE SCALE GENOMIC DNA]</scope>
    <source>
        <strain evidence="10 11">R1-15</strain>
    </source>
</reference>
<dbReference type="Gene3D" id="3.40.640.10">
    <property type="entry name" value="Type I PLP-dependent aspartate aminotransferase-like (Major domain)"/>
    <property type="match status" value="1"/>
</dbReference>
<evidence type="ECO:0000313" key="10">
    <source>
        <dbReference type="EMBL" id="PZF71923.1"/>
    </source>
</evidence>
<dbReference type="Pfam" id="PF00266">
    <property type="entry name" value="Aminotran_5"/>
    <property type="match status" value="1"/>
</dbReference>
<protein>
    <recommendedName>
        <fullName evidence="5">Probable cysteine desulfurase</fullName>
        <ecNumber evidence="4">2.8.1.7</ecNumber>
    </recommendedName>
</protein>
<dbReference type="PANTHER" id="PTHR43586:SF8">
    <property type="entry name" value="CYSTEINE DESULFURASE 1, CHLOROPLASTIC"/>
    <property type="match status" value="1"/>
</dbReference>
<evidence type="ECO:0000256" key="7">
    <source>
        <dbReference type="ARBA" id="ARBA00022898"/>
    </source>
</evidence>
<evidence type="ECO:0000256" key="6">
    <source>
        <dbReference type="ARBA" id="ARBA00022679"/>
    </source>
</evidence>
<dbReference type="EMBL" id="QKTW01000022">
    <property type="protein sequence ID" value="PZF71923.1"/>
    <property type="molecule type" value="Genomic_DNA"/>
</dbReference>
<dbReference type="GO" id="GO:0030170">
    <property type="term" value="F:pyridoxal phosphate binding"/>
    <property type="evidence" value="ECO:0007669"/>
    <property type="project" value="InterPro"/>
</dbReference>
<keyword evidence="7" id="KW-0663">Pyridoxal phosphate</keyword>
<dbReference type="CDD" id="cd06453">
    <property type="entry name" value="SufS_like"/>
    <property type="match status" value="1"/>
</dbReference>
<evidence type="ECO:0000256" key="4">
    <source>
        <dbReference type="ARBA" id="ARBA00012239"/>
    </source>
</evidence>
<dbReference type="EC" id="2.8.1.7" evidence="4"/>
<dbReference type="InterPro" id="IPR016454">
    <property type="entry name" value="Cysteine_dSase"/>
</dbReference>
<dbReference type="Gene3D" id="3.90.1150.10">
    <property type="entry name" value="Aspartate Aminotransferase, domain 1"/>
    <property type="match status" value="1"/>
</dbReference>
<dbReference type="AlphaFoldDB" id="A0A2W2BVS1"/>